<name>A0A542D351_SERFO</name>
<dbReference type="PANTHER" id="PTHR30386">
    <property type="entry name" value="MEMBRANE FUSION SUBUNIT OF EMRAB-TOLC MULTIDRUG EFFLUX PUMP"/>
    <property type="match status" value="1"/>
</dbReference>
<organism evidence="3">
    <name type="scientific">Serratia fonticola</name>
    <dbReference type="NCBI Taxonomy" id="47917"/>
    <lineage>
        <taxon>Bacteria</taxon>
        <taxon>Pseudomonadati</taxon>
        <taxon>Pseudomonadota</taxon>
        <taxon>Gammaproteobacteria</taxon>
        <taxon>Enterobacterales</taxon>
        <taxon>Yersiniaceae</taxon>
        <taxon>Serratia</taxon>
    </lineage>
</organism>
<dbReference type="SUPFAM" id="SSF111369">
    <property type="entry name" value="HlyD-like secretion proteins"/>
    <property type="match status" value="1"/>
</dbReference>
<dbReference type="GO" id="GO:0055085">
    <property type="term" value="P:transmembrane transport"/>
    <property type="evidence" value="ECO:0007669"/>
    <property type="project" value="InterPro"/>
</dbReference>
<gene>
    <name evidence="3" type="ORF">FHU10_4660</name>
</gene>
<comment type="caution">
    <text evidence="3">The sequence shown here is derived from an EMBL/GenBank/DDBJ whole genome shotgun (WGS) entry which is preliminary data.</text>
</comment>
<sequence length="364" mass="40529">MAVTFLIGFLIILVMGYVSAGASQITLDAYVTGNKISISSQVAGKVVNINRNRTDFVRKGEVLLRLDNSEATTRYAKAENKLTESVMKIKKHYMSDAKNNADIQAAQMAYQQALREYHRRIQFKGVTPVSKQDLEQAMNNVNASKRALDESILRYRRHLALRQKAEISQQLRVSQFTREVDQAGQALSDTEVRSPVSGYIMQRHVQPGIKVSPGQELMSVVPADQMWVMANFRTTETPAMLIGQKVSVVTDLYGKHVVFDGQIEDINPDSSAGQTTLSGMMACRDWMSDLQKISVRITLDPVQMSRYPLRMGIPTKVKIHDSNLSRMAKLISRETAPVHLPQTCGMAGESLPAGQANMPPLSWT</sequence>
<dbReference type="PANTHER" id="PTHR30386:SF19">
    <property type="entry name" value="MULTIDRUG EXPORT PROTEIN EMRA-RELATED"/>
    <property type="match status" value="1"/>
</dbReference>
<dbReference type="EMBL" id="VISQ01000001">
    <property type="protein sequence ID" value="TVZ71999.1"/>
    <property type="molecule type" value="Genomic_DNA"/>
</dbReference>
<dbReference type="AlphaFoldDB" id="A0A542D351"/>
<reference evidence="3" key="2">
    <citation type="submission" date="2019-08" db="EMBL/GenBank/DDBJ databases">
        <title>Investigation of anaerobic lignin degradation for improved lignocellulosic biofuels.</title>
        <authorList>
            <person name="Deangelis K.PhD."/>
        </authorList>
    </citation>
    <scope>NUCLEOTIDE SEQUENCE [LARGE SCALE GENOMIC DNA]</scope>
    <source>
        <strain evidence="3">128R</strain>
    </source>
</reference>
<comment type="subcellular location">
    <subcellularLocation>
        <location evidence="1">Cell envelope</location>
    </subcellularLocation>
</comment>
<evidence type="ECO:0000313" key="3">
    <source>
        <dbReference type="EMBL" id="TVZ71999.1"/>
    </source>
</evidence>
<accession>A0A542D351</accession>
<dbReference type="InterPro" id="IPR050739">
    <property type="entry name" value="MFP"/>
</dbReference>
<dbReference type="Pfam" id="PF25885">
    <property type="entry name" value="HH_EMRA"/>
    <property type="match status" value="1"/>
</dbReference>
<evidence type="ECO:0000256" key="1">
    <source>
        <dbReference type="ARBA" id="ARBA00004196"/>
    </source>
</evidence>
<dbReference type="InterPro" id="IPR058633">
    <property type="entry name" value="EmrA/FarA_HH"/>
</dbReference>
<protein>
    <submittedName>
        <fullName evidence="3">Membrane fusion protein (Multidrug efflux system)/multidrug resistance protein K</fullName>
    </submittedName>
</protein>
<dbReference type="Gene3D" id="2.40.50.100">
    <property type="match status" value="1"/>
</dbReference>
<reference evidence="3" key="1">
    <citation type="submission" date="2019-06" db="EMBL/GenBank/DDBJ databases">
        <authorList>
            <person name="Deangelis K."/>
            <person name="Huntemann M."/>
            <person name="Clum A."/>
            <person name="Pillay M."/>
            <person name="Palaniappan K."/>
            <person name="Varghese N."/>
            <person name="Mikhailova N."/>
            <person name="Stamatis D."/>
            <person name="Reddy T."/>
            <person name="Daum C."/>
            <person name="Shapiro N."/>
            <person name="Ivanova N."/>
            <person name="Kyrpides N."/>
            <person name="Woyke T."/>
        </authorList>
    </citation>
    <scope>NUCLEOTIDE SEQUENCE [LARGE SCALE GENOMIC DNA]</scope>
    <source>
        <strain evidence="3">128R</strain>
    </source>
</reference>
<dbReference type="GO" id="GO:0030313">
    <property type="term" value="C:cell envelope"/>
    <property type="evidence" value="ECO:0007669"/>
    <property type="project" value="UniProtKB-SubCell"/>
</dbReference>
<evidence type="ECO:0000259" key="2">
    <source>
        <dbReference type="Pfam" id="PF25885"/>
    </source>
</evidence>
<dbReference type="Gene3D" id="2.40.30.170">
    <property type="match status" value="1"/>
</dbReference>
<proteinExistence type="predicted"/>
<feature type="domain" description="Multidrug export protein EmrA/FarA alpha-helical hairpin" evidence="2">
    <location>
        <begin position="70"/>
        <end position="187"/>
    </location>
</feature>